<organism evidence="4">
    <name type="scientific">Puccinia triticina (isolate 1-1 / race 1 (BBBD))</name>
    <name type="common">Brown leaf rust fungus</name>
    <dbReference type="NCBI Taxonomy" id="630390"/>
    <lineage>
        <taxon>Eukaryota</taxon>
        <taxon>Fungi</taxon>
        <taxon>Dikarya</taxon>
        <taxon>Basidiomycota</taxon>
        <taxon>Pucciniomycotina</taxon>
        <taxon>Pucciniomycetes</taxon>
        <taxon>Pucciniales</taxon>
        <taxon>Pucciniaceae</taxon>
        <taxon>Puccinia</taxon>
    </lineage>
</organism>
<dbReference type="FunFam" id="1.25.10.10:FF:001139">
    <property type="entry name" value="HEAT repeat containing 5a"/>
    <property type="match status" value="1"/>
</dbReference>
<dbReference type="GO" id="GO:0016020">
    <property type="term" value="C:membrane"/>
    <property type="evidence" value="ECO:0007669"/>
    <property type="project" value="TreeGrafter"/>
</dbReference>
<dbReference type="Pfam" id="PF20210">
    <property type="entry name" value="Laa1_Sip1_HTR5"/>
    <property type="match status" value="1"/>
</dbReference>
<dbReference type="InterPro" id="IPR046837">
    <property type="entry name" value="Laa1/Sip1/HEATR5-like_HEAT"/>
</dbReference>
<evidence type="ECO:0000259" key="3">
    <source>
        <dbReference type="Pfam" id="PF25808"/>
    </source>
</evidence>
<dbReference type="SUPFAM" id="SSF48371">
    <property type="entry name" value="ARM repeat"/>
    <property type="match status" value="3"/>
</dbReference>
<dbReference type="Pfam" id="PF25808">
    <property type="entry name" value="TPR_LAA1_C"/>
    <property type="match status" value="1"/>
</dbReference>
<dbReference type="Gene3D" id="1.25.10.10">
    <property type="entry name" value="Leucine-rich Repeat Variant"/>
    <property type="match status" value="2"/>
</dbReference>
<reference evidence="4" key="1">
    <citation type="submission" date="2009-11" db="EMBL/GenBank/DDBJ databases">
        <authorList>
            <consortium name="The Broad Institute Genome Sequencing Platform"/>
            <person name="Ward D."/>
            <person name="Feldgarden M."/>
            <person name="Earl A."/>
            <person name="Young S.K."/>
            <person name="Zeng Q."/>
            <person name="Koehrsen M."/>
            <person name="Alvarado L."/>
            <person name="Berlin A."/>
            <person name="Bochicchio J."/>
            <person name="Borenstein D."/>
            <person name="Chapman S.B."/>
            <person name="Chen Z."/>
            <person name="Engels R."/>
            <person name="Freedman E."/>
            <person name="Gellesch M."/>
            <person name="Goldberg J."/>
            <person name="Griggs A."/>
            <person name="Gujja S."/>
            <person name="Heilman E."/>
            <person name="Heiman D."/>
            <person name="Hepburn T."/>
            <person name="Howarth C."/>
            <person name="Jen D."/>
            <person name="Larson L."/>
            <person name="Lewis B."/>
            <person name="Mehta T."/>
            <person name="Park D."/>
            <person name="Pearson M."/>
            <person name="Roberts A."/>
            <person name="Saif S."/>
            <person name="Shea T."/>
            <person name="Shenoy N."/>
            <person name="Sisk P."/>
            <person name="Stolte C."/>
            <person name="Sykes S."/>
            <person name="Thomson T."/>
            <person name="Walk T."/>
            <person name="White J."/>
            <person name="Yandava C."/>
            <person name="Izard J."/>
            <person name="Baranova O.V."/>
            <person name="Blanton J.M."/>
            <person name="Tanner A.C."/>
            <person name="Dewhirst F.E."/>
            <person name="Haas B."/>
            <person name="Nusbaum C."/>
            <person name="Birren B."/>
        </authorList>
    </citation>
    <scope>NUCLEOTIDE SEQUENCE [LARGE SCALE GENOMIC DNA]</scope>
    <source>
        <strain evidence="4">1-1 BBBD Race 1</strain>
    </source>
</reference>
<protein>
    <recommendedName>
        <fullName evidence="3">LAA1-like C-terminal TPR repeats domain-containing protein</fullName>
    </recommendedName>
</protein>
<dbReference type="GO" id="GO:0005794">
    <property type="term" value="C:Golgi apparatus"/>
    <property type="evidence" value="ECO:0007669"/>
    <property type="project" value="TreeGrafter"/>
</dbReference>
<evidence type="ECO:0000313" key="4">
    <source>
        <dbReference type="EMBL" id="OAV93136.1"/>
    </source>
</evidence>
<reference evidence="5" key="4">
    <citation type="submission" date="2025-05" db="UniProtKB">
        <authorList>
            <consortium name="EnsemblFungi"/>
        </authorList>
    </citation>
    <scope>IDENTIFICATION</scope>
    <source>
        <strain evidence="5">isolate 1-1 / race 1 (BBBD)</strain>
    </source>
</reference>
<proteinExistence type="inferred from homology"/>
<reference evidence="4" key="2">
    <citation type="submission" date="2016-05" db="EMBL/GenBank/DDBJ databases">
        <title>Comparative analysis highlights variable genome content of wheat rusts and divergence of the mating loci.</title>
        <authorList>
            <person name="Cuomo C.A."/>
            <person name="Bakkeren G."/>
            <person name="Szabo L."/>
            <person name="Khalil H."/>
            <person name="Joly D."/>
            <person name="Goldberg J."/>
            <person name="Young S."/>
            <person name="Zeng Q."/>
            <person name="Fellers J."/>
        </authorList>
    </citation>
    <scope>NUCLEOTIDE SEQUENCE [LARGE SCALE GENOMIC DNA]</scope>
    <source>
        <strain evidence="4">1-1 BBBD Race 1</strain>
    </source>
</reference>
<dbReference type="GO" id="GO:0005829">
    <property type="term" value="C:cytosol"/>
    <property type="evidence" value="ECO:0007669"/>
    <property type="project" value="GOC"/>
</dbReference>
<dbReference type="STRING" id="630390.A0A180GK18"/>
<dbReference type="InterPro" id="IPR011989">
    <property type="entry name" value="ARM-like"/>
</dbReference>
<dbReference type="PANTHER" id="PTHR21663">
    <property type="entry name" value="HYPOTHETICAL HEAT DOMAIN-CONTAINING"/>
    <property type="match status" value="1"/>
</dbReference>
<keyword evidence="6" id="KW-1185">Reference proteome</keyword>
<dbReference type="GO" id="GO:0008104">
    <property type="term" value="P:intracellular protein localization"/>
    <property type="evidence" value="ECO:0007669"/>
    <property type="project" value="TreeGrafter"/>
</dbReference>
<dbReference type="VEuPathDB" id="FungiDB:PTTG_02034"/>
<dbReference type="GO" id="GO:0006897">
    <property type="term" value="P:endocytosis"/>
    <property type="evidence" value="ECO:0007669"/>
    <property type="project" value="TreeGrafter"/>
</dbReference>
<feature type="domain" description="LAA1-like C-terminal TPR repeats" evidence="3">
    <location>
        <begin position="2044"/>
        <end position="2218"/>
    </location>
</feature>
<dbReference type="EnsemblFungi" id="PTTG_02034-t43_1">
    <property type="protein sequence ID" value="PTTG_02034-t43_1-p1"/>
    <property type="gene ID" value="PTTG_02034"/>
</dbReference>
<dbReference type="GO" id="GO:0042147">
    <property type="term" value="P:retrograde transport, endosome to Golgi"/>
    <property type="evidence" value="ECO:0007669"/>
    <property type="project" value="TreeGrafter"/>
</dbReference>
<gene>
    <name evidence="4" type="ORF">PTTG_02034</name>
</gene>
<dbReference type="OrthoDB" id="192608at2759"/>
<dbReference type="PANTHER" id="PTHR21663:SF0">
    <property type="entry name" value="HEAT REPEAT-CONTAINING PROTEIN 5B"/>
    <property type="match status" value="1"/>
</dbReference>
<sequence>MAIGMVCPSRGRLACNNRRRVFLDVGWFRVGRPESLLTASPITELSPAWFRALALVRVVQARMTSFSTRMTWPESPIPEPSGVGVLHTCVCRSMLHSFSINLHLTTGYDQNTLNPTEEIVMVGSRSNDPSGSDLSRSDNQPKLVALNFEDLATETLVDRGEIWLLHWLKNLDSNIERAEESALKSLQAQLESDLIRIITHVAPTSQPAPKPGRPIRHLVARILVKLFDRGERRTLFDVIAALLKVAGTEPAKGLPDNKLHRIASFHVVGELMKTHGSQVMSQFAESVMVAIRVLKTTTNPPILRSQALFCLNCSLTVGSKTLSPTDNLGREVLKTLRYSMTDKTFSIVRGSADCLLTLSDRSLNLISSLNDIEACLEICFKSLEGVDFDTRRSLSKLIASLLASTQVFGSAVTSSNPPSAHNKAKKNKESQEGDEEDPYPTTMTAEEKGKTLLTPDEMLSLLNTQYCKPHTSRQARNGLIDAQATLFTLLGTNWVEQFYPEILNHIIFNIGCGKSSPYTNPTLSIARHDALVSRKLASILLRDVISVRLLSEQGQIVAIREISSSIINKWPALMPTHQPPNKIALVIALNEVSGLLKQVGCATQPIQEVLYNPLIRLLGHPSYSVQISSALCLRAYCLVAPGKLTSTLNNVLELLNKDLLHLGHPGGPSDAHKRAIGHAHGLAALITLISLRPLYVSFDVSSKIMSLAIQLLKESGAHELHISIVEIQVALILVSALTTLGPNFMRLHLPQLLLLWKNALPKPAARDPNTIQFRSDAEWSFLLHLRECTLTSILSFLQHDGEKLVTLDIARRIVMMLSNALSFISEFEKKCPQADQEPAVFANSKLGFAHWELLLRRRVFQCFTALSKISMASVESLQMTLLETSLALFADPEKHTGSSVQAAISASTGSFTSVWDSIDGFSFGVTSLLTENGCLNVGDQGDTSMSNSVDSLMTDWLNRDLAEVSVASVLQQPCIESNEHDSLVICTPQSVDGPVRALGSHATLPAPPVTTATVDAALELFALYFPLVTTNQQSMLIDRLCKFSHSAKLEKNPGRKMAILVNSVTAMLLAAKSCMSSAFSGKSKHWDPAVVNLMKDILKEALVHSDARLRAAAAQTFGRACALGGNTFMLSQIQHCVTQVVTNTDPDSRSGYALAFSQIYTQVGSLSAGATLKTVVDVLMSLSADPHPSVHFWALRALSEVIHTAGLSYTPFLNSTLGMVVRLYCSDSHELESGGVGYVNLRASLPSYQNFCKILNAIIGVLGPELSSSGKSKTLIQLLNEELNEEIDEGIKVEALKSIQHFMMFSIESINLQKLVQTLLKHLSSNRRTLKVASINSIYQLVQKNAMVMSKLGGDKLVVNLFSILDDDPTIEGVRHSIKSWLRQTADSNPSAWIDLCMRIISRTTAAQASVVHEVGPTAMMFIDEESQGLDLGQDTSGSSSNHHNKVRATTSRWRTQLFALQCLREVFLTVIRSKKVEHFSVQAAKSKGFSTNFKQLMFCRVSDLIKMAFTASTANIMEIRLEGLNVLRDVIENFKRSTDLDFDDSPLLEQHQAPIAAALTPAFSNDSFPEVLASAIQVCAVFVGSGVVKEIDKMGRILKLLTSALESCRESEITSLGEMKDFSATASIMIKTAVYAAWAEFQVISIHQAYLSQVITPHLALLCPLWVASLREYARLKSDEDSSSNSASPSLTVDNLQGGLYREISLPYYENAWLKMMKATASLIKAKNPIILQAFDGVDLSNPEQQSKSVEPRTEPALYFHVLLGLVYEAAATTASIGTEDPSSITTQTMETALFSLDALLQIEVVGSEGLQKDNAVFGEICNLCYRLTATESARVQVLVVRCIMQLAHSSTGSGPVEYNSQAELQLNQCLRVIVQVLINSNPGMSSMAASKARKSPANYAALVIAAFTACADLADRSTPSSREQVYGVLLGLYSESLKDDCSGSSSSAVADLAGPTLPALKLLIERAFSNAARADSEQSKPTDSKILIHVLHGFITQTLQNIEDASRKLEEKSAATAMKLRNNLLACVLVFTSISPEVQISQKALEEYCSIISKLFLNDSTEIGATALHCSKSLILNNKRGFPSSITQVALTRLLPSYYELVFKVSQPNVDEQQQQRKVEPIRISMVAEVLKIFSGIVGLLPSEKRQQALVIFLPLYLKVIESEGLPELRKMGISLVLQLASTDPVNFKQAMNCLEADQKSSLESALRGSINTTKVSSSGTDGVTSSNPAIPSIELKSFG</sequence>
<evidence type="ECO:0000313" key="6">
    <source>
        <dbReference type="Proteomes" id="UP000005240"/>
    </source>
</evidence>
<evidence type="ECO:0000256" key="2">
    <source>
        <dbReference type="SAM" id="MobiDB-lite"/>
    </source>
</evidence>
<dbReference type="InterPro" id="IPR040108">
    <property type="entry name" value="Laa1/Sip1/HEATR5"/>
</dbReference>
<dbReference type="EMBL" id="ADAS02000054">
    <property type="protein sequence ID" value="OAV93136.1"/>
    <property type="molecule type" value="Genomic_DNA"/>
</dbReference>
<dbReference type="GO" id="GO:0030139">
    <property type="term" value="C:endocytic vesicle"/>
    <property type="evidence" value="ECO:0007669"/>
    <property type="project" value="TreeGrafter"/>
</dbReference>
<dbReference type="Proteomes" id="UP000005240">
    <property type="component" value="Unassembled WGS sequence"/>
</dbReference>
<dbReference type="InterPro" id="IPR016024">
    <property type="entry name" value="ARM-type_fold"/>
</dbReference>
<accession>A0A180GK18</accession>
<reference evidence="5 6" key="3">
    <citation type="journal article" date="2017" name="G3 (Bethesda)">
        <title>Comparative analysis highlights variable genome content of wheat rusts and divergence of the mating loci.</title>
        <authorList>
            <person name="Cuomo C.A."/>
            <person name="Bakkeren G."/>
            <person name="Khalil H.B."/>
            <person name="Panwar V."/>
            <person name="Joly D."/>
            <person name="Linning R."/>
            <person name="Sakthikumar S."/>
            <person name="Song X."/>
            <person name="Adiconis X."/>
            <person name="Fan L."/>
            <person name="Goldberg J.M."/>
            <person name="Levin J.Z."/>
            <person name="Young S."/>
            <person name="Zeng Q."/>
            <person name="Anikster Y."/>
            <person name="Bruce M."/>
            <person name="Wang M."/>
            <person name="Yin C."/>
            <person name="McCallum B."/>
            <person name="Szabo L.J."/>
            <person name="Hulbert S."/>
            <person name="Chen X."/>
            <person name="Fellers J.P."/>
        </authorList>
    </citation>
    <scope>NUCLEOTIDE SEQUENCE</scope>
    <source>
        <strain evidence="5">isolate 1-1 / race 1 (BBBD)</strain>
        <strain evidence="6">Isolate 1-1 / race 1 (BBBD)</strain>
    </source>
</reference>
<evidence type="ECO:0000256" key="1">
    <source>
        <dbReference type="ARBA" id="ARBA00008304"/>
    </source>
</evidence>
<name>A0A180GK18_PUCT1</name>
<dbReference type="InterPro" id="IPR057981">
    <property type="entry name" value="TPR_LAA1-like_C"/>
</dbReference>
<comment type="similarity">
    <text evidence="1">Belongs to the HEATR5 family.</text>
</comment>
<feature type="region of interest" description="Disordered" evidence="2">
    <location>
        <begin position="411"/>
        <end position="442"/>
    </location>
</feature>
<evidence type="ECO:0000313" key="5">
    <source>
        <dbReference type="EnsemblFungi" id="PTTG_02034-t43_1-p1"/>
    </source>
</evidence>